<dbReference type="AlphaFoldDB" id="A0A7S3DNB5"/>
<name>A0A7S3DNB5_9STRA</name>
<organism evidence="1">
    <name type="scientific">Entomoneis paludosa</name>
    <dbReference type="NCBI Taxonomy" id="265537"/>
    <lineage>
        <taxon>Eukaryota</taxon>
        <taxon>Sar</taxon>
        <taxon>Stramenopiles</taxon>
        <taxon>Ochrophyta</taxon>
        <taxon>Bacillariophyta</taxon>
        <taxon>Bacillariophyceae</taxon>
        <taxon>Bacillariophycidae</taxon>
        <taxon>Entomoneidaceae</taxon>
        <taxon>Entomoneis</taxon>
    </lineage>
</organism>
<evidence type="ECO:0000313" key="1">
    <source>
        <dbReference type="EMBL" id="CAD9960063.1"/>
    </source>
</evidence>
<dbReference type="SUPFAM" id="SSF52047">
    <property type="entry name" value="RNI-like"/>
    <property type="match status" value="1"/>
</dbReference>
<gene>
    <name evidence="1" type="ORF">APAL1065_LOCUS9466</name>
</gene>
<proteinExistence type="predicted"/>
<accession>A0A7S3DNB5</accession>
<protein>
    <submittedName>
        <fullName evidence="1">Uncharacterized protein</fullName>
    </submittedName>
</protein>
<dbReference type="EMBL" id="HBHT01014111">
    <property type="protein sequence ID" value="CAD9960063.1"/>
    <property type="molecule type" value="Transcribed_RNA"/>
</dbReference>
<sequence length="348" mass="39843">MEQVTESSVLLYRVALLPSEDGIHFHVTQSGTRTVANASRHASSTRKTAQQACDMLATVASDVTRFTLPMVQESEDWIIFCDAVHASLQNIKEIGIFLGQESDGFGNHHEDNERADESVDVRNQEVNQLLYLLSRLPASWNSLALKSLWRRKNDQDFWLLQVLSQFPQLQHLELFMFRREFSLVDSIQLAKSLRNINSLQSLHLSGFKFVSHQAWMVVEKVAFLSHHHDEQHHSHLQTQQKQAPRLERLELSRCAHSTILKIVLSDELVFSLLFQQAKRMYQEELEKHLAVVPNDPPSIDTHGIIQRHCDAPKLALLAALSHVQRHTDCQYAVLRSTMDPTLWATGNH</sequence>
<reference evidence="1" key="1">
    <citation type="submission" date="2021-01" db="EMBL/GenBank/DDBJ databases">
        <authorList>
            <person name="Corre E."/>
            <person name="Pelletier E."/>
            <person name="Niang G."/>
            <person name="Scheremetjew M."/>
            <person name="Finn R."/>
            <person name="Kale V."/>
            <person name="Holt S."/>
            <person name="Cochrane G."/>
            <person name="Meng A."/>
            <person name="Brown T."/>
            <person name="Cohen L."/>
        </authorList>
    </citation>
    <scope>NUCLEOTIDE SEQUENCE</scope>
    <source>
        <strain evidence="1">CCMP125</strain>
    </source>
</reference>